<keyword evidence="1" id="KW-0732">Signal</keyword>
<reference evidence="3 4" key="1">
    <citation type="submission" date="2016-10" db="EMBL/GenBank/DDBJ databases">
        <authorList>
            <person name="Varghese N."/>
            <person name="Submissions S."/>
        </authorList>
    </citation>
    <scope>NUCLEOTIDE SEQUENCE [LARGE SCALE GENOMIC DNA]</scope>
    <source>
        <strain evidence="3 4">WCC6</strain>
    </source>
</reference>
<feature type="signal peptide" evidence="1">
    <location>
        <begin position="1"/>
        <end position="28"/>
    </location>
</feature>
<dbReference type="InterPro" id="IPR012338">
    <property type="entry name" value="Beta-lactam/transpept-like"/>
</dbReference>
<name>A0A1H2ZX04_ACIFE</name>
<dbReference type="Proteomes" id="UP000182379">
    <property type="component" value="Unassembled WGS sequence"/>
</dbReference>
<dbReference type="RefSeq" id="WP_074707887.1">
    <property type="nucleotide sequence ID" value="NZ_FNOP01000017.1"/>
</dbReference>
<dbReference type="EMBL" id="FNOP01000017">
    <property type="protein sequence ID" value="SDX21867.1"/>
    <property type="molecule type" value="Genomic_DNA"/>
</dbReference>
<gene>
    <name evidence="3" type="ORF">SAMN05216495_11712</name>
</gene>
<evidence type="ECO:0000259" key="2">
    <source>
        <dbReference type="Pfam" id="PF00144"/>
    </source>
</evidence>
<accession>A0A1H2ZX04</accession>
<dbReference type="SUPFAM" id="SSF56601">
    <property type="entry name" value="beta-lactamase/transpeptidase-like"/>
    <property type="match status" value="1"/>
</dbReference>
<comment type="caution">
    <text evidence="3">The sequence shown here is derived from an EMBL/GenBank/DDBJ whole genome shotgun (WGS) entry which is preliminary data.</text>
</comment>
<dbReference type="Gene3D" id="3.40.710.10">
    <property type="entry name" value="DD-peptidase/beta-lactamase superfamily"/>
    <property type="match status" value="1"/>
</dbReference>
<dbReference type="PANTHER" id="PTHR46825">
    <property type="entry name" value="D-ALANYL-D-ALANINE-CARBOXYPEPTIDASE/ENDOPEPTIDASE AMPH"/>
    <property type="match status" value="1"/>
</dbReference>
<dbReference type="InterPro" id="IPR050491">
    <property type="entry name" value="AmpC-like"/>
</dbReference>
<feature type="chain" id="PRO_5032793646" evidence="1">
    <location>
        <begin position="29"/>
        <end position="465"/>
    </location>
</feature>
<evidence type="ECO:0000313" key="3">
    <source>
        <dbReference type="EMBL" id="SDX21867.1"/>
    </source>
</evidence>
<evidence type="ECO:0000256" key="1">
    <source>
        <dbReference type="SAM" id="SignalP"/>
    </source>
</evidence>
<dbReference type="AlphaFoldDB" id="A0A1H2ZX04"/>
<feature type="domain" description="Beta-lactamase-related" evidence="2">
    <location>
        <begin position="48"/>
        <end position="438"/>
    </location>
</feature>
<dbReference type="InterPro" id="IPR001466">
    <property type="entry name" value="Beta-lactam-related"/>
</dbReference>
<proteinExistence type="predicted"/>
<evidence type="ECO:0000313" key="4">
    <source>
        <dbReference type="Proteomes" id="UP000182379"/>
    </source>
</evidence>
<sequence length="465" mass="52179">MKMKHHLQWMAALGLCAAVLLPAQGVLAKKAMAPQKARDLSTRLDAMVGHDGTHVPGLGVEVYKNGKKVYTHFAGHRYFAEKPGQKDLPVTADTRFRAASVSKMFTGFTIMQLVDDGKIRLDQDVSEILGFPLRNPNYPDTPITVRMLLSHTSSLRDGKLYAIPPEYSVREFFVKDGKFYENGDHFAPAGQAPREYFKYSNINYGLLGTIIEKVTGERFDLYQKKHILKDLDIKADYTVGNLSKSAFRDLGVIYQKNNNGKWDEKGPWIPQIDDYQGKQPPKDQVKVQNPDHRDLDAFYSLKDYQPGTNATFFSPQGGLRISYDELGHALQMILNNGKYKGKQVLRPGALREMMTPQWVYDPAKENGSTYGGTIEAYGLALFPIKGNSTSRVVKEHELNLWGHTGEAYGLLSGLFMVPGTRNGFIYMMNGEAVAEDEDPRSAGNFSGNYVWEENVMNAICDEAFF</sequence>
<dbReference type="PANTHER" id="PTHR46825:SF10">
    <property type="entry name" value="BETA-LACTAMASE-RELATED DOMAIN-CONTAINING PROTEIN"/>
    <property type="match status" value="1"/>
</dbReference>
<organism evidence="3 4">
    <name type="scientific">Acidaminococcus fermentans</name>
    <dbReference type="NCBI Taxonomy" id="905"/>
    <lineage>
        <taxon>Bacteria</taxon>
        <taxon>Bacillati</taxon>
        <taxon>Bacillota</taxon>
        <taxon>Negativicutes</taxon>
        <taxon>Acidaminococcales</taxon>
        <taxon>Acidaminococcaceae</taxon>
        <taxon>Acidaminococcus</taxon>
    </lineage>
</organism>
<dbReference type="Pfam" id="PF00144">
    <property type="entry name" value="Beta-lactamase"/>
    <property type="match status" value="1"/>
</dbReference>
<protein>
    <submittedName>
        <fullName evidence="3">CubicO group peptidase, beta-lactamase class C family</fullName>
    </submittedName>
</protein>